<gene>
    <name evidence="1" type="ORF">HDE69_005185</name>
</gene>
<comment type="caution">
    <text evidence="1">The sequence shown here is derived from an EMBL/GenBank/DDBJ whole genome shotgun (WGS) entry which is preliminary data.</text>
</comment>
<proteinExistence type="predicted"/>
<reference evidence="1 2" key="1">
    <citation type="submission" date="2020-08" db="EMBL/GenBank/DDBJ databases">
        <title>Genomic Encyclopedia of Type Strains, Phase IV (KMG-V): Genome sequencing to study the core and pangenomes of soil and plant-associated prokaryotes.</title>
        <authorList>
            <person name="Whitman W."/>
        </authorList>
    </citation>
    <scope>NUCLEOTIDE SEQUENCE [LARGE SCALE GENOMIC DNA]</scope>
    <source>
        <strain evidence="1 2">MP7CTX6</strain>
    </source>
</reference>
<evidence type="ECO:0000313" key="1">
    <source>
        <dbReference type="EMBL" id="MBB5624088.1"/>
    </source>
</evidence>
<accession>A0A7W8YYX8</accession>
<dbReference type="RefSeq" id="WP_183870150.1">
    <property type="nucleotide sequence ID" value="NZ_JACHCF010000018.1"/>
</dbReference>
<dbReference type="EMBL" id="JACHCF010000018">
    <property type="protein sequence ID" value="MBB5624088.1"/>
    <property type="molecule type" value="Genomic_DNA"/>
</dbReference>
<organism evidence="1 2">
    <name type="scientific">Pedobacter cryoconitis</name>
    <dbReference type="NCBI Taxonomy" id="188932"/>
    <lineage>
        <taxon>Bacteria</taxon>
        <taxon>Pseudomonadati</taxon>
        <taxon>Bacteroidota</taxon>
        <taxon>Sphingobacteriia</taxon>
        <taxon>Sphingobacteriales</taxon>
        <taxon>Sphingobacteriaceae</taxon>
        <taxon>Pedobacter</taxon>
    </lineage>
</organism>
<evidence type="ECO:0000313" key="2">
    <source>
        <dbReference type="Proteomes" id="UP000537718"/>
    </source>
</evidence>
<dbReference type="SUPFAM" id="SSF52047">
    <property type="entry name" value="RNI-like"/>
    <property type="match status" value="1"/>
</dbReference>
<dbReference type="AlphaFoldDB" id="A0A7W8YYX8"/>
<dbReference type="Gene3D" id="3.80.10.10">
    <property type="entry name" value="Ribonuclease Inhibitor"/>
    <property type="match status" value="2"/>
</dbReference>
<dbReference type="Proteomes" id="UP000537718">
    <property type="component" value="Unassembled WGS sequence"/>
</dbReference>
<name>A0A7W8YYX8_9SPHI</name>
<dbReference type="InterPro" id="IPR032675">
    <property type="entry name" value="LRR_dom_sf"/>
</dbReference>
<sequence>MKAHSCNENIGSLDIDPQYLAKGIAYAEKSNHHSIRICALNGNEGKTYDLDLSPFLNKGFITSLIIDDNFKIKGLNFSALYTMKSLKELSFTDKKFMLDFSLLPQLEVLYFTYNDGLLNLGSLKYLCDLLIVSSSLSDCSILTGLINLKTLRIVGGFTSLAGISAAIALENLNISYSPKLTDISEINKLKSLHTLHIEKCKVLNDFSVLKDNETISDLFISELDSLSFIPAMKKLKELKFWNLKDGDISPVLASPSLDEVFFHPAKKHYTHQVDEINRLLSERSM</sequence>
<protein>
    <submittedName>
        <fullName evidence="1">Internalin A</fullName>
    </submittedName>
</protein>